<evidence type="ECO:0000313" key="2">
    <source>
        <dbReference type="Proteomes" id="UP001157133"/>
    </source>
</evidence>
<proteinExistence type="predicted"/>
<dbReference type="EMBL" id="BSSU01000005">
    <property type="protein sequence ID" value="GLX81594.1"/>
    <property type="molecule type" value="Genomic_DNA"/>
</dbReference>
<comment type="caution">
    <text evidence="1">The sequence shown here is derived from an EMBL/GenBank/DDBJ whole genome shotgun (WGS) entry which is preliminary data.</text>
</comment>
<keyword evidence="2" id="KW-1185">Reference proteome</keyword>
<sequence>MNLWGFVDLRPKFLAKFIHQFEKSKHQVDAVTMGTDNLLFSTHTIIAPKEDVIMFNDG</sequence>
<reference evidence="1 2" key="1">
    <citation type="submission" date="2023-03" db="EMBL/GenBank/DDBJ databases">
        <title>Draft genome sequence of Thalassotalea eurytherma JCM 18482T.</title>
        <authorList>
            <person name="Sawabe T."/>
        </authorList>
    </citation>
    <scope>NUCLEOTIDE SEQUENCE [LARGE SCALE GENOMIC DNA]</scope>
    <source>
        <strain evidence="1 2">JCM 18482</strain>
    </source>
</reference>
<accession>A0ABQ6H292</accession>
<organism evidence="1 2">
    <name type="scientific">Thalassotalea eurytherma</name>
    <dbReference type="NCBI Taxonomy" id="1144278"/>
    <lineage>
        <taxon>Bacteria</taxon>
        <taxon>Pseudomonadati</taxon>
        <taxon>Pseudomonadota</taxon>
        <taxon>Gammaproteobacteria</taxon>
        <taxon>Alteromonadales</taxon>
        <taxon>Colwelliaceae</taxon>
        <taxon>Thalassotalea</taxon>
    </lineage>
</organism>
<protein>
    <submittedName>
        <fullName evidence="1">Uncharacterized protein</fullName>
    </submittedName>
</protein>
<evidence type="ECO:0000313" key="1">
    <source>
        <dbReference type="EMBL" id="GLX81594.1"/>
    </source>
</evidence>
<dbReference type="Proteomes" id="UP001157133">
    <property type="component" value="Unassembled WGS sequence"/>
</dbReference>
<gene>
    <name evidence="1" type="ORF">theurythT_10460</name>
</gene>
<name>A0ABQ6H292_9GAMM</name>